<evidence type="ECO:0000256" key="1">
    <source>
        <dbReference type="ARBA" id="ARBA00022676"/>
    </source>
</evidence>
<reference evidence="3 4" key="1">
    <citation type="submission" date="2016-05" db="EMBL/GenBank/DDBJ databases">
        <title>Draft Genome Sequence of Algibacter sp. Strain SK-16 Isolated from the Surface Water of Aburatsubo Inlet.</title>
        <authorList>
            <person name="Wong S.-K."/>
            <person name="Yoshizawa S."/>
            <person name="Nakajima Y."/>
            <person name="Ogura Y."/>
            <person name="Tetsuya H."/>
            <person name="Hamasaki K."/>
        </authorList>
    </citation>
    <scope>NUCLEOTIDE SEQUENCE [LARGE SCALE GENOMIC DNA]</scope>
    <source>
        <strain evidence="3 4">SK-16</strain>
    </source>
</reference>
<sequence>MEVITLNNETFFEKCSELMSRVDFKPDTIVGILNGGGYVVNGIKKGKEFESVQFKLIKLQRDNWLKNVFLIKLVLSVLPCKISDRLRIFESKKAKKVINKLNLDQLSNYNIDFHLKSTPNQSSQNILIIDDAIDTGRTMFIVKNNLNRLFPNSQIKTAVISWTIENSIIQPDYYLFKNTLVRFPWSKDYKGKDFEKKSFSS</sequence>
<keyword evidence="1" id="KW-0328">Glycosyltransferase</keyword>
<dbReference type="SUPFAM" id="SSF53271">
    <property type="entry name" value="PRTase-like"/>
    <property type="match status" value="1"/>
</dbReference>
<proteinExistence type="predicted"/>
<dbReference type="PANTHER" id="PTHR43363:SF1">
    <property type="entry name" value="HYPOXANTHINE-GUANINE PHOSPHORIBOSYLTRANSFERASE"/>
    <property type="match status" value="1"/>
</dbReference>
<keyword evidence="4" id="KW-1185">Reference proteome</keyword>
<dbReference type="InterPro" id="IPR000836">
    <property type="entry name" value="PRTase_dom"/>
</dbReference>
<dbReference type="OrthoDB" id="7375662at2"/>
<protein>
    <submittedName>
        <fullName evidence="3">Uncharacterized protein</fullName>
    </submittedName>
</protein>
<dbReference type="GO" id="GO:0016757">
    <property type="term" value="F:glycosyltransferase activity"/>
    <property type="evidence" value="ECO:0007669"/>
    <property type="project" value="UniProtKB-KW"/>
</dbReference>
<evidence type="ECO:0000313" key="3">
    <source>
        <dbReference type="EMBL" id="OEK08778.1"/>
    </source>
</evidence>
<dbReference type="PANTHER" id="PTHR43363">
    <property type="entry name" value="HYPOXANTHINE PHOSPHORIBOSYLTRANSFERASE"/>
    <property type="match status" value="1"/>
</dbReference>
<dbReference type="Proteomes" id="UP000095713">
    <property type="component" value="Unassembled WGS sequence"/>
</dbReference>
<dbReference type="STRING" id="1849968.A8C32_00430"/>
<gene>
    <name evidence="3" type="ORF">A8C32_00430</name>
</gene>
<organism evidence="3 4">
    <name type="scientific">Flavivirga aquatica</name>
    <dbReference type="NCBI Taxonomy" id="1849968"/>
    <lineage>
        <taxon>Bacteria</taxon>
        <taxon>Pseudomonadati</taxon>
        <taxon>Bacteroidota</taxon>
        <taxon>Flavobacteriia</taxon>
        <taxon>Flavobacteriales</taxon>
        <taxon>Flavobacteriaceae</taxon>
        <taxon>Flavivirga</taxon>
    </lineage>
</organism>
<dbReference type="EMBL" id="MDJD01000028">
    <property type="protein sequence ID" value="OEK08778.1"/>
    <property type="molecule type" value="Genomic_DNA"/>
</dbReference>
<dbReference type="Gene3D" id="3.40.50.2020">
    <property type="match status" value="1"/>
</dbReference>
<evidence type="ECO:0000256" key="2">
    <source>
        <dbReference type="ARBA" id="ARBA00022679"/>
    </source>
</evidence>
<keyword evidence="2" id="KW-0808">Transferase</keyword>
<evidence type="ECO:0000313" key="4">
    <source>
        <dbReference type="Proteomes" id="UP000095713"/>
    </source>
</evidence>
<dbReference type="InterPro" id="IPR029057">
    <property type="entry name" value="PRTase-like"/>
</dbReference>
<dbReference type="AlphaFoldDB" id="A0A1E5TBP5"/>
<comment type="caution">
    <text evidence="3">The sequence shown here is derived from an EMBL/GenBank/DDBJ whole genome shotgun (WGS) entry which is preliminary data.</text>
</comment>
<name>A0A1E5TBP5_9FLAO</name>
<dbReference type="CDD" id="cd06223">
    <property type="entry name" value="PRTases_typeI"/>
    <property type="match status" value="1"/>
</dbReference>
<accession>A0A1E5TBP5</accession>
<dbReference type="RefSeq" id="WP_069829460.1">
    <property type="nucleotide sequence ID" value="NZ_MDJD01000028.1"/>
</dbReference>